<reference evidence="10 11" key="6">
    <citation type="journal article" date="2011" name="Appl. Environ. Microbiol.">
        <title>Involvement of the azorhizobial chromosome partition gene (parA) in the onset of bacteroid differentiation during Sesbania rostrata stem nodule development.</title>
        <authorList>
            <person name="Liu CT."/>
            <person name="Lee KB."/>
            <person name="Wang YS."/>
            <person name="Peng MH."/>
            <person name="Lee KT."/>
            <person name="Suzuki S."/>
            <person name="Suzuki T."/>
            <person name="Oyaizu H."/>
        </authorList>
    </citation>
    <scope>NUCLEOTIDE SEQUENCE [LARGE SCALE GENOMIC DNA]</scope>
    <source>
        <strain evidence="11">ATCC 43989 / DSM 5975 / JCM 20966 / LMG 6465 / NBRC 14845 / NCIMB 13405 / ORS 571</strain>
    </source>
</reference>
<dbReference type="STRING" id="438753.AZC_2924"/>
<dbReference type="eggNOG" id="COG3284">
    <property type="taxonomic scope" value="Bacteria"/>
</dbReference>
<evidence type="ECO:0000256" key="3">
    <source>
        <dbReference type="ARBA" id="ARBA00023012"/>
    </source>
</evidence>
<feature type="compositionally biased region" description="Low complexity" evidence="8">
    <location>
        <begin position="571"/>
        <end position="583"/>
    </location>
</feature>
<dbReference type="GO" id="GO:0005524">
    <property type="term" value="F:ATP binding"/>
    <property type="evidence" value="ECO:0007669"/>
    <property type="project" value="UniProtKB-KW"/>
</dbReference>
<evidence type="ECO:0000313" key="11">
    <source>
        <dbReference type="Proteomes" id="UP000000270"/>
    </source>
</evidence>
<sequence length="647" mass="69374">MDQRDIRLAWETFLTDGCPPVGVSASLLASWQRSRTLGVGAGRAEAPLADEPEIFRRRSQNASLVGAARPALDRSTRFLADAASMMILADASGFIVETAGDPRVMDKGRRNHLETGGRWDEATIGTNAIGTALADGRSVEICGAEHFCEEVQRWTCAATPVRHPLDGELLGVVDISGPAASFNPQSLSLAVAIGQEIEASLGRAAKMEHEVLLRHFVSKRSIWLSEDILVVDRRGMLVHAAHKAGSTGSGLAGDIRQMIGAASQEAWEANCRRRFPNASLEVVKRDDAVVGCLIVLHTTRRRSASPAAVPRPAGEDGLAFEQILGNDPALHAVRERARRLAANRLPILIEGETGVGKELFARAIKGASPDPDGPFVPVNCGGMARELIASELFGYAKGAFTGADEHGRAGKIEKADGGILCLDEIGEMPLDLQSYLLRVLEDGVVYRVGEHEGRRVNIRILAMTNRDLLAEVEAGRFRRDLYYRIAAARLRIPPLRERGADIVTLAQTFAAAAASRLGRSSLVFSAAALDRMQAYSWPGNIRELRNVVDTLVALAEGDRLNESDLPPEVLAAPSPSRAPISRPLNNGSEGSPPPPGADLKAAERAAILAQVTACGGNLTEAARRLGIARSTLYVRLAEYGDGRVLKN</sequence>
<evidence type="ECO:0000256" key="4">
    <source>
        <dbReference type="ARBA" id="ARBA00023015"/>
    </source>
</evidence>
<keyword evidence="1" id="KW-0547">Nucleotide-binding</keyword>
<keyword evidence="7" id="KW-0804">Transcription</keyword>
<dbReference type="InterPro" id="IPR003018">
    <property type="entry name" value="GAF"/>
</dbReference>
<dbReference type="GO" id="GO:0006355">
    <property type="term" value="P:regulation of DNA-templated transcription"/>
    <property type="evidence" value="ECO:0007669"/>
    <property type="project" value="InterPro"/>
</dbReference>
<dbReference type="EMBL" id="AP009384">
    <property type="protein sequence ID" value="BAF88922.1"/>
    <property type="molecule type" value="Genomic_DNA"/>
</dbReference>
<evidence type="ECO:0000313" key="10">
    <source>
        <dbReference type="EMBL" id="BAF88922.1"/>
    </source>
</evidence>
<dbReference type="InterPro" id="IPR029016">
    <property type="entry name" value="GAF-like_dom_sf"/>
</dbReference>
<protein>
    <submittedName>
        <fullName evidence="10">Sigma54 specific transcriptional regulator</fullName>
    </submittedName>
</protein>
<dbReference type="HOGENOM" id="CLU_000445_8_12_5"/>
<dbReference type="KEGG" id="azc:AZC_2924"/>
<dbReference type="Gene3D" id="1.10.8.60">
    <property type="match status" value="1"/>
</dbReference>
<evidence type="ECO:0000259" key="9">
    <source>
        <dbReference type="PROSITE" id="PS50045"/>
    </source>
</evidence>
<dbReference type="Gene3D" id="1.10.10.60">
    <property type="entry name" value="Homeodomain-like"/>
    <property type="match status" value="1"/>
</dbReference>
<dbReference type="SUPFAM" id="SSF52540">
    <property type="entry name" value="P-loop containing nucleoside triphosphate hydrolases"/>
    <property type="match status" value="1"/>
</dbReference>
<dbReference type="InterPro" id="IPR009057">
    <property type="entry name" value="Homeodomain-like_sf"/>
</dbReference>
<dbReference type="AlphaFoldDB" id="A8IDE1"/>
<reference evidence="11" key="2">
    <citation type="submission" date="2007-04" db="EMBL/GenBank/DDBJ databases">
        <title>Complete genome sequence of the nitrogen-fixing bacterium Azorhizobium caulinodans ORS571.</title>
        <authorList>
            <person name="Lee K.B."/>
            <person name="Backer P.D."/>
            <person name="Aono T."/>
            <person name="Liu C.T."/>
            <person name="Suzuki S."/>
            <person name="Suzuki T."/>
            <person name="Kaneko T."/>
            <person name="Yamada M."/>
            <person name="Tabata S."/>
            <person name="Kupfer D.M."/>
            <person name="Najar F.Z."/>
            <person name="Wiley G.B."/>
            <person name="Roe B."/>
            <person name="Binnewies T."/>
            <person name="Ussery D."/>
            <person name="Vereecke D."/>
            <person name="Gevers D."/>
            <person name="Holsters M."/>
            <person name="Oyaizu H."/>
        </authorList>
    </citation>
    <scope>NUCLEOTIDE SEQUENCE [LARGE SCALE GENOMIC DNA]</scope>
    <source>
        <strain evidence="11">ATCC 43989 / DSM 5975 / JCM 20966 / LMG 6465 / NBRC 14845 / NCIMB 13405 / ORS 571</strain>
    </source>
</reference>
<dbReference type="Pfam" id="PF01590">
    <property type="entry name" value="GAF"/>
    <property type="match status" value="1"/>
</dbReference>
<dbReference type="PROSITE" id="PS50045">
    <property type="entry name" value="SIGMA54_INTERACT_4"/>
    <property type="match status" value="1"/>
</dbReference>
<evidence type="ECO:0000256" key="2">
    <source>
        <dbReference type="ARBA" id="ARBA00022840"/>
    </source>
</evidence>
<name>A8IDE1_AZOC5</name>
<dbReference type="Proteomes" id="UP000000270">
    <property type="component" value="Chromosome"/>
</dbReference>
<dbReference type="InterPro" id="IPR027417">
    <property type="entry name" value="P-loop_NTPase"/>
</dbReference>
<dbReference type="FunFam" id="3.40.50.300:FF:000006">
    <property type="entry name" value="DNA-binding transcriptional regulator NtrC"/>
    <property type="match status" value="1"/>
</dbReference>
<dbReference type="Pfam" id="PF25601">
    <property type="entry name" value="AAA_lid_14"/>
    <property type="match status" value="1"/>
</dbReference>
<proteinExistence type="predicted"/>
<dbReference type="InterPro" id="IPR058031">
    <property type="entry name" value="AAA_lid_NorR"/>
</dbReference>
<evidence type="ECO:0000256" key="5">
    <source>
        <dbReference type="ARBA" id="ARBA00023125"/>
    </source>
</evidence>
<dbReference type="SUPFAM" id="SSF46689">
    <property type="entry name" value="Homeodomain-like"/>
    <property type="match status" value="1"/>
</dbReference>
<dbReference type="PROSITE" id="PS00688">
    <property type="entry name" value="SIGMA54_INTERACT_3"/>
    <property type="match status" value="1"/>
</dbReference>
<dbReference type="GO" id="GO:0043565">
    <property type="term" value="F:sequence-specific DNA binding"/>
    <property type="evidence" value="ECO:0007669"/>
    <property type="project" value="InterPro"/>
</dbReference>
<reference evidence="10 11" key="1">
    <citation type="journal article" date="2007" name="Appl. Environ. Microbiol.">
        <title>Rhizobial factors required for stem nodule maturation and maintenance in Sesbania rostrata-Azorhizobium caulinodans ORS571 symbiosis.</title>
        <authorList>
            <person name="Suzuki S."/>
            <person name="Aono T."/>
            <person name="Lee KB."/>
            <person name="Suzuki T."/>
            <person name="Liu CT."/>
            <person name="Miwa H."/>
            <person name="Wakao S."/>
            <person name="Iki T."/>
            <person name="Oyaizu H."/>
        </authorList>
    </citation>
    <scope>NUCLEOTIDE SEQUENCE [LARGE SCALE GENOMIC DNA]</scope>
    <source>
        <strain evidence="11">ATCC 43989 / DSM 5975 / JCM 20966 / LMG 6465 / NBRC 14845 / NCIMB 13405 / ORS 571</strain>
    </source>
</reference>
<feature type="region of interest" description="Disordered" evidence="8">
    <location>
        <begin position="564"/>
        <end position="598"/>
    </location>
</feature>
<reference evidence="10 11" key="5">
    <citation type="journal article" date="2010" name="Appl. Environ. Microbiol.">
        <title>phrR-like gene praR of Azorhizobium caulinodans ORS571 is essential for symbiosis with Sesbania rostrata and is involved in expression of reb genes.</title>
        <authorList>
            <person name="Akiba N."/>
            <person name="Aono T."/>
            <person name="Toyazaki H."/>
            <person name="Sato S."/>
            <person name="Oyaizu H."/>
        </authorList>
    </citation>
    <scope>NUCLEOTIDE SEQUENCE [LARGE SCALE GENOMIC DNA]</scope>
    <source>
        <strain evidence="11">ATCC 43989 / DSM 5975 / JCM 20966 / LMG 6465 / NBRC 14845 / NCIMB 13405 / ORS 571</strain>
    </source>
</reference>
<dbReference type="InterPro" id="IPR003593">
    <property type="entry name" value="AAA+_ATPase"/>
</dbReference>
<evidence type="ECO:0000256" key="6">
    <source>
        <dbReference type="ARBA" id="ARBA00023159"/>
    </source>
</evidence>
<dbReference type="PANTHER" id="PTHR32071">
    <property type="entry name" value="TRANSCRIPTIONAL REGULATORY PROTEIN"/>
    <property type="match status" value="1"/>
</dbReference>
<dbReference type="SMART" id="SM00382">
    <property type="entry name" value="AAA"/>
    <property type="match status" value="1"/>
</dbReference>
<keyword evidence="2" id="KW-0067">ATP-binding</keyword>
<dbReference type="Gene3D" id="3.30.450.40">
    <property type="match status" value="1"/>
</dbReference>
<dbReference type="RefSeq" id="WP_012171448.1">
    <property type="nucleotide sequence ID" value="NC_009937.1"/>
</dbReference>
<gene>
    <name evidence="10" type="ordered locus">AZC_2924</name>
</gene>
<evidence type="ECO:0000256" key="8">
    <source>
        <dbReference type="SAM" id="MobiDB-lite"/>
    </source>
</evidence>
<dbReference type="InterPro" id="IPR002078">
    <property type="entry name" value="Sigma_54_int"/>
</dbReference>
<reference evidence="10 11" key="3">
    <citation type="journal article" date="2008" name="BMC Genomics">
        <title>The genome of the versatile nitrogen fixer Azorhizobium caulinodans ORS571.</title>
        <authorList>
            <person name="Lee KB."/>
            <person name="Backer P.D."/>
            <person name="Aono T."/>
            <person name="Liu CT."/>
            <person name="Suzuki S."/>
            <person name="Suzuki T."/>
            <person name="Kaneko T."/>
            <person name="Yamada M."/>
            <person name="Tabata S."/>
            <person name="Kupfer D.M."/>
            <person name="Najar F.Z."/>
            <person name="Wiley G.B."/>
            <person name="Roe B."/>
            <person name="Binnewies T.T."/>
            <person name="Ussery D.W."/>
            <person name="D'Haeze W."/>
            <person name="Herder J.D."/>
            <person name="Gevers D."/>
            <person name="Vereecke D."/>
            <person name="Holsters M."/>
            <person name="Oyaizu H."/>
        </authorList>
    </citation>
    <scope>NUCLEOTIDE SEQUENCE [LARGE SCALE GENOMIC DNA]</scope>
    <source>
        <strain evidence="11">ATCC 43989 / DSM 5975 / JCM 20966 / LMG 6465 / NBRC 14845 / NCIMB 13405 / ORS 571</strain>
    </source>
</reference>
<keyword evidence="6" id="KW-0010">Activator</keyword>
<keyword evidence="4" id="KW-0805">Transcription regulation</keyword>
<feature type="domain" description="Sigma-54 factor interaction" evidence="9">
    <location>
        <begin position="323"/>
        <end position="553"/>
    </location>
</feature>
<reference evidence="10 11" key="4">
    <citation type="journal article" date="2009" name="Appl. Environ. Microbiol.">
        <title>Comparative genome-wide transcriptional profiling of Azorhizobium caulinodans ORS571 grown under free-living and symbiotic conditions.</title>
        <authorList>
            <person name="Tsukada S."/>
            <person name="Aono T."/>
            <person name="Akiba N."/>
            <person name="Lee KB."/>
            <person name="Liu CT."/>
            <person name="Toyazaki H."/>
            <person name="Oyaizu H."/>
        </authorList>
    </citation>
    <scope>NUCLEOTIDE SEQUENCE [LARGE SCALE GENOMIC DNA]</scope>
    <source>
        <strain evidence="11">ATCC 43989 / DSM 5975 / JCM 20966 / LMG 6465 / NBRC 14845 / NCIMB 13405 / ORS 571</strain>
    </source>
</reference>
<dbReference type="Pfam" id="PF00158">
    <property type="entry name" value="Sigma54_activat"/>
    <property type="match status" value="1"/>
</dbReference>
<evidence type="ECO:0000256" key="7">
    <source>
        <dbReference type="ARBA" id="ARBA00023163"/>
    </source>
</evidence>
<keyword evidence="3" id="KW-0902">Two-component regulatory system</keyword>
<keyword evidence="11" id="KW-1185">Reference proteome</keyword>
<organism evidence="10 11">
    <name type="scientific">Azorhizobium caulinodans (strain ATCC 43989 / DSM 5975 / JCM 20966 / LMG 6465 / NBRC 14845 / NCIMB 13405 / ORS 571)</name>
    <dbReference type="NCBI Taxonomy" id="438753"/>
    <lineage>
        <taxon>Bacteria</taxon>
        <taxon>Pseudomonadati</taxon>
        <taxon>Pseudomonadota</taxon>
        <taxon>Alphaproteobacteria</taxon>
        <taxon>Hyphomicrobiales</taxon>
        <taxon>Xanthobacteraceae</taxon>
        <taxon>Azorhizobium</taxon>
    </lineage>
</organism>
<dbReference type="PROSITE" id="PS00675">
    <property type="entry name" value="SIGMA54_INTERACT_1"/>
    <property type="match status" value="1"/>
</dbReference>
<dbReference type="InterPro" id="IPR025944">
    <property type="entry name" value="Sigma_54_int_dom_CS"/>
</dbReference>
<dbReference type="Pfam" id="PF02954">
    <property type="entry name" value="HTH_8"/>
    <property type="match status" value="1"/>
</dbReference>
<dbReference type="CDD" id="cd00009">
    <property type="entry name" value="AAA"/>
    <property type="match status" value="1"/>
</dbReference>
<dbReference type="InterPro" id="IPR002197">
    <property type="entry name" value="HTH_Fis"/>
</dbReference>
<dbReference type="InterPro" id="IPR025662">
    <property type="entry name" value="Sigma_54_int_dom_ATP-bd_1"/>
</dbReference>
<keyword evidence="5" id="KW-0238">DNA-binding</keyword>
<accession>A8IDE1</accession>
<dbReference type="PRINTS" id="PR01590">
    <property type="entry name" value="HTHFIS"/>
</dbReference>
<dbReference type="Gene3D" id="3.40.50.300">
    <property type="entry name" value="P-loop containing nucleotide triphosphate hydrolases"/>
    <property type="match status" value="1"/>
</dbReference>
<evidence type="ECO:0000256" key="1">
    <source>
        <dbReference type="ARBA" id="ARBA00022741"/>
    </source>
</evidence>
<dbReference type="GO" id="GO:0000160">
    <property type="term" value="P:phosphorelay signal transduction system"/>
    <property type="evidence" value="ECO:0007669"/>
    <property type="project" value="UniProtKB-KW"/>
</dbReference>